<accession>A0A179FB35</accession>
<dbReference type="EMBL" id="LSBI01000033">
    <property type="protein sequence ID" value="OAQ62520.1"/>
    <property type="molecule type" value="Genomic_DNA"/>
</dbReference>
<comment type="caution">
    <text evidence="2">The sequence shown here is derived from an EMBL/GenBank/DDBJ whole genome shotgun (WGS) entry which is preliminary data.</text>
</comment>
<gene>
    <name evidence="2" type="ORF">VFPFJ_11417</name>
</gene>
<evidence type="ECO:0000313" key="3">
    <source>
        <dbReference type="Proteomes" id="UP000078340"/>
    </source>
</evidence>
<protein>
    <submittedName>
        <fullName evidence="2">Uncharacterized protein</fullName>
    </submittedName>
</protein>
<evidence type="ECO:0000313" key="2">
    <source>
        <dbReference type="EMBL" id="OAQ62520.1"/>
    </source>
</evidence>
<dbReference type="Proteomes" id="UP000078340">
    <property type="component" value="Unassembled WGS sequence"/>
</dbReference>
<sequence length="460" mass="52417">MSSSGSAVLPWECQDKEYQAKTIYESPFRRANQALSEENLRLKRILRYNGISWSPVAQAHLKQMGPTMRRSRQRKANGPGCPHLPPKVILRILRFALTGAQPIIDPLSPTTSEHLTEQEKARGNQIAIHFLATCRALYAEGTRYLWKRNEFTFTTPQALRHFAELSLNFRHKITSISLRIVAHYFDDQRRKHKLERDYHEDLKGDVNLRVQMRPQETPIVRGGFRCYTWTQIVDFLAALRAPYDPAYRDKYYPRPRLLPALTTLRMDLVNFSNILLPLSGSELHDIACHELGCTLNELQITGMPLNNAGTKACAELSGLLKDEGLYLEGPASFIAYSKSLQPLSGHDWYEALVVRAWKGKPVGLDYNEDVDDHLANSIAKHKRLGTTPPAPQEDGHPTSTWDENTVIWKKVPTTRDSDKRTWALFSRLKGYEIDCLDDSDGEKVGSYDGESYPESCFSRT</sequence>
<feature type="region of interest" description="Disordered" evidence="1">
    <location>
        <begin position="437"/>
        <end position="460"/>
    </location>
</feature>
<evidence type="ECO:0000256" key="1">
    <source>
        <dbReference type="SAM" id="MobiDB-lite"/>
    </source>
</evidence>
<dbReference type="GeneID" id="28893533"/>
<dbReference type="KEGG" id="plj:28893533"/>
<reference evidence="2 3" key="1">
    <citation type="submission" date="2016-02" db="EMBL/GenBank/DDBJ databases">
        <title>Biosynthesis of antibiotic leucinostatins and their inhibition on Phytophthora in bio-control Purpureocillium lilacinum.</title>
        <authorList>
            <person name="Wang G."/>
            <person name="Liu Z."/>
            <person name="Lin R."/>
            <person name="Li E."/>
            <person name="Mao Z."/>
            <person name="Ling J."/>
            <person name="Yin W."/>
            <person name="Xie B."/>
        </authorList>
    </citation>
    <scope>NUCLEOTIDE SEQUENCE [LARGE SCALE GENOMIC DNA]</scope>
    <source>
        <strain evidence="2">PLFJ-1</strain>
    </source>
</reference>
<organism evidence="2 3">
    <name type="scientific">Purpureocillium lilacinum</name>
    <name type="common">Paecilomyces lilacinus</name>
    <dbReference type="NCBI Taxonomy" id="33203"/>
    <lineage>
        <taxon>Eukaryota</taxon>
        <taxon>Fungi</taxon>
        <taxon>Dikarya</taxon>
        <taxon>Ascomycota</taxon>
        <taxon>Pezizomycotina</taxon>
        <taxon>Sordariomycetes</taxon>
        <taxon>Hypocreomycetidae</taxon>
        <taxon>Hypocreales</taxon>
        <taxon>Ophiocordycipitaceae</taxon>
        <taxon>Purpureocillium</taxon>
    </lineage>
</organism>
<proteinExistence type="predicted"/>
<dbReference type="AlphaFoldDB" id="A0A179FB35"/>
<name>A0A179FB35_PURLI</name>